<evidence type="ECO:0000256" key="4">
    <source>
        <dbReference type="ARBA" id="ARBA00023136"/>
    </source>
</evidence>
<organism evidence="6 7">
    <name type="scientific">Lactarius akahatsu</name>
    <dbReference type="NCBI Taxonomy" id="416441"/>
    <lineage>
        <taxon>Eukaryota</taxon>
        <taxon>Fungi</taxon>
        <taxon>Dikarya</taxon>
        <taxon>Basidiomycota</taxon>
        <taxon>Agaricomycotina</taxon>
        <taxon>Agaricomycetes</taxon>
        <taxon>Russulales</taxon>
        <taxon>Russulaceae</taxon>
        <taxon>Lactarius</taxon>
    </lineage>
</organism>
<evidence type="ECO:0000256" key="2">
    <source>
        <dbReference type="ARBA" id="ARBA00022692"/>
    </source>
</evidence>
<feature type="transmembrane region" description="Helical" evidence="5">
    <location>
        <begin position="97"/>
        <end position="117"/>
    </location>
</feature>
<evidence type="ECO:0000256" key="5">
    <source>
        <dbReference type="SAM" id="Phobius"/>
    </source>
</evidence>
<feature type="transmembrane region" description="Helical" evidence="5">
    <location>
        <begin position="124"/>
        <end position="141"/>
    </location>
</feature>
<keyword evidence="4 5" id="KW-0472">Membrane</keyword>
<dbReference type="InterPro" id="IPR036259">
    <property type="entry name" value="MFS_trans_sf"/>
</dbReference>
<dbReference type="GO" id="GO:0022857">
    <property type="term" value="F:transmembrane transporter activity"/>
    <property type="evidence" value="ECO:0007669"/>
    <property type="project" value="InterPro"/>
</dbReference>
<feature type="transmembrane region" description="Helical" evidence="5">
    <location>
        <begin position="283"/>
        <end position="308"/>
    </location>
</feature>
<evidence type="ECO:0000313" key="7">
    <source>
        <dbReference type="Proteomes" id="UP001201163"/>
    </source>
</evidence>
<dbReference type="AlphaFoldDB" id="A0AAD4Q9I9"/>
<sequence>MVQLPQNDDSIFSVPRKDHRLDEKGLVTELTVPTSPDGDSDAFTSAQPPYRLYKRRWIGVFAMFLLEVVSSASWPWFGPVSDNVVRDFGFTLDEINWLGNIIACVYLPTAILTPILTKRYGIRRTCHLATFVLLLSAWVRYAGTARSLSKHGAYSLIIIGQGLSAFSQPVYQILAPKYSERWFDVKGRTTATMIVSIANPIGGGLGQLLSPSFSDTRTSILVLAIISTAVVPITLLVLEAPPTPPSYSGSRTSSPSIMSLFRAVIGQRSTPEAYMTVRERIDFAILVSVFSALLASINTFSVLSSQWLSPYGYSDNTSGLMGAALLLSGIVAAIATSPLFDRVLTHHLAMTVRILCPLTGVTWLSLIWAVKANNGGALFTLFVIIGVCSISLLPVAIELGVELTRNSDGSSAVLWFFGNLLSISFILIQGALRADRVTGNPPLNMHRAIVFNGIAVFAISLLVFFLRGRQTRRELDEQMNMQQLSHISPSS</sequence>
<dbReference type="InterPro" id="IPR049680">
    <property type="entry name" value="FLVCR1-2_SLC49-like"/>
</dbReference>
<reference evidence="6" key="1">
    <citation type="submission" date="2022-01" db="EMBL/GenBank/DDBJ databases">
        <title>Comparative genomics reveals a dynamic genome evolution in the ectomycorrhizal milk-cap (Lactarius) mushrooms.</title>
        <authorList>
            <consortium name="DOE Joint Genome Institute"/>
            <person name="Lebreton A."/>
            <person name="Tang N."/>
            <person name="Kuo A."/>
            <person name="LaButti K."/>
            <person name="Drula E."/>
            <person name="Barry K."/>
            <person name="Clum A."/>
            <person name="Lipzen A."/>
            <person name="Mousain D."/>
            <person name="Ng V."/>
            <person name="Wang R."/>
            <person name="Wang X."/>
            <person name="Dai Y."/>
            <person name="Henrissat B."/>
            <person name="Grigoriev I.V."/>
            <person name="Guerin-Laguette A."/>
            <person name="Yu F."/>
            <person name="Martin F.M."/>
        </authorList>
    </citation>
    <scope>NUCLEOTIDE SEQUENCE</scope>
    <source>
        <strain evidence="6">QP</strain>
    </source>
</reference>
<feature type="transmembrane region" description="Helical" evidence="5">
    <location>
        <begin position="153"/>
        <end position="171"/>
    </location>
</feature>
<dbReference type="Proteomes" id="UP001201163">
    <property type="component" value="Unassembled WGS sequence"/>
</dbReference>
<evidence type="ECO:0000256" key="1">
    <source>
        <dbReference type="ARBA" id="ARBA00004141"/>
    </source>
</evidence>
<dbReference type="PANTHER" id="PTHR10924:SF6">
    <property type="entry name" value="SOLUTE CARRIER FAMILY 49 MEMBER A3"/>
    <property type="match status" value="1"/>
</dbReference>
<dbReference type="EMBL" id="JAKELL010000097">
    <property type="protein sequence ID" value="KAH8982683.1"/>
    <property type="molecule type" value="Genomic_DNA"/>
</dbReference>
<feature type="transmembrane region" description="Helical" evidence="5">
    <location>
        <begin position="57"/>
        <end position="77"/>
    </location>
</feature>
<feature type="transmembrane region" description="Helical" evidence="5">
    <location>
        <begin position="220"/>
        <end position="238"/>
    </location>
</feature>
<dbReference type="Gene3D" id="1.20.1250.20">
    <property type="entry name" value="MFS general substrate transporter like domains"/>
    <property type="match status" value="2"/>
</dbReference>
<name>A0AAD4Q9I9_9AGAM</name>
<feature type="transmembrane region" description="Helical" evidence="5">
    <location>
        <begin position="352"/>
        <end position="370"/>
    </location>
</feature>
<feature type="transmembrane region" description="Helical" evidence="5">
    <location>
        <begin position="413"/>
        <end position="432"/>
    </location>
</feature>
<gene>
    <name evidence="6" type="ORF">EDB92DRAFT_1952112</name>
</gene>
<proteinExistence type="predicted"/>
<feature type="transmembrane region" description="Helical" evidence="5">
    <location>
        <begin position="444"/>
        <end position="466"/>
    </location>
</feature>
<accession>A0AAD4Q9I9</accession>
<feature type="transmembrane region" description="Helical" evidence="5">
    <location>
        <begin position="376"/>
        <end position="401"/>
    </location>
</feature>
<dbReference type="InterPro" id="IPR011701">
    <property type="entry name" value="MFS"/>
</dbReference>
<comment type="subcellular location">
    <subcellularLocation>
        <location evidence="1">Membrane</location>
        <topology evidence="1">Multi-pass membrane protein</topology>
    </subcellularLocation>
</comment>
<feature type="transmembrane region" description="Helical" evidence="5">
    <location>
        <begin position="320"/>
        <end position="340"/>
    </location>
</feature>
<evidence type="ECO:0000256" key="3">
    <source>
        <dbReference type="ARBA" id="ARBA00022989"/>
    </source>
</evidence>
<protein>
    <submittedName>
        <fullName evidence="6">MFS general substrate transporter</fullName>
    </submittedName>
</protein>
<comment type="caution">
    <text evidence="6">The sequence shown here is derived from an EMBL/GenBank/DDBJ whole genome shotgun (WGS) entry which is preliminary data.</text>
</comment>
<feature type="transmembrane region" description="Helical" evidence="5">
    <location>
        <begin position="191"/>
        <end position="208"/>
    </location>
</feature>
<keyword evidence="2 5" id="KW-0812">Transmembrane</keyword>
<dbReference type="SUPFAM" id="SSF103473">
    <property type="entry name" value="MFS general substrate transporter"/>
    <property type="match status" value="1"/>
</dbReference>
<dbReference type="PANTHER" id="PTHR10924">
    <property type="entry name" value="MAJOR FACILITATOR SUPERFAMILY PROTEIN-RELATED"/>
    <property type="match status" value="1"/>
</dbReference>
<keyword evidence="7" id="KW-1185">Reference proteome</keyword>
<evidence type="ECO:0000313" key="6">
    <source>
        <dbReference type="EMBL" id="KAH8982683.1"/>
    </source>
</evidence>
<dbReference type="Pfam" id="PF07690">
    <property type="entry name" value="MFS_1"/>
    <property type="match status" value="1"/>
</dbReference>
<keyword evidence="3 5" id="KW-1133">Transmembrane helix</keyword>
<dbReference type="GO" id="GO:0016020">
    <property type="term" value="C:membrane"/>
    <property type="evidence" value="ECO:0007669"/>
    <property type="project" value="UniProtKB-SubCell"/>
</dbReference>